<comment type="caution">
    <text evidence="1">The sequence shown here is derived from an EMBL/GenBank/DDBJ whole genome shotgun (WGS) entry which is preliminary data.</text>
</comment>
<dbReference type="InterPro" id="IPR009317">
    <property type="entry name" value="ChaB"/>
</dbReference>
<dbReference type="AlphaFoldDB" id="A0A8J2ZEJ6"/>
<evidence type="ECO:0000313" key="1">
    <source>
        <dbReference type="EMBL" id="GGG45455.1"/>
    </source>
</evidence>
<organism evidence="1 2">
    <name type="scientific">Caldovatus sediminis</name>
    <dbReference type="NCBI Taxonomy" id="2041189"/>
    <lineage>
        <taxon>Bacteria</taxon>
        <taxon>Pseudomonadati</taxon>
        <taxon>Pseudomonadota</taxon>
        <taxon>Alphaproteobacteria</taxon>
        <taxon>Acetobacterales</taxon>
        <taxon>Roseomonadaceae</taxon>
        <taxon>Caldovatus</taxon>
    </lineage>
</organism>
<evidence type="ECO:0000313" key="2">
    <source>
        <dbReference type="Proteomes" id="UP000597507"/>
    </source>
</evidence>
<sequence>MPYASNADLPERLRRVLPEHAQDIYRAAFNNAWLARRGEGDEATLHRIAWGAVKRRYRKSGDRWVPRD</sequence>
<keyword evidence="2" id="KW-1185">Reference proteome</keyword>
<dbReference type="Proteomes" id="UP000597507">
    <property type="component" value="Unassembled WGS sequence"/>
</dbReference>
<protein>
    <submittedName>
        <fullName evidence="1">Cation transport regulator</fullName>
    </submittedName>
</protein>
<dbReference type="RefSeq" id="WP_188902790.1">
    <property type="nucleotide sequence ID" value="NZ_BMKS01000014.1"/>
</dbReference>
<accession>A0A8J2ZEJ6</accession>
<name>A0A8J2ZEJ6_9PROT</name>
<dbReference type="Gene3D" id="1.10.1740.70">
    <property type="entry name" value="ChaB"/>
    <property type="match status" value="1"/>
</dbReference>
<reference evidence="1 2" key="1">
    <citation type="journal article" date="2014" name="Int. J. Syst. Evol. Microbiol.">
        <title>Complete genome sequence of Corynebacterium casei LMG S-19264T (=DSM 44701T), isolated from a smear-ripened cheese.</title>
        <authorList>
            <consortium name="US DOE Joint Genome Institute (JGI-PGF)"/>
            <person name="Walter F."/>
            <person name="Albersmeier A."/>
            <person name="Kalinowski J."/>
            <person name="Ruckert C."/>
        </authorList>
    </citation>
    <scope>NUCLEOTIDE SEQUENCE [LARGE SCALE GENOMIC DNA]</scope>
    <source>
        <strain evidence="1 2">CGMCC 1.16330</strain>
    </source>
</reference>
<proteinExistence type="predicted"/>
<dbReference type="InterPro" id="IPR037205">
    <property type="entry name" value="ChaB_sf"/>
</dbReference>
<gene>
    <name evidence="1" type="ORF">GCM10010964_36040</name>
</gene>
<dbReference type="SUPFAM" id="SSF140376">
    <property type="entry name" value="ChaB-like"/>
    <property type="match status" value="1"/>
</dbReference>
<dbReference type="Pfam" id="PF06150">
    <property type="entry name" value="ChaB"/>
    <property type="match status" value="1"/>
</dbReference>
<dbReference type="EMBL" id="BMKS01000014">
    <property type="protein sequence ID" value="GGG45455.1"/>
    <property type="molecule type" value="Genomic_DNA"/>
</dbReference>